<dbReference type="EMBL" id="JAWWNJ010000020">
    <property type="protein sequence ID" value="KAK7034903.1"/>
    <property type="molecule type" value="Genomic_DNA"/>
</dbReference>
<evidence type="ECO:0000313" key="7">
    <source>
        <dbReference type="EMBL" id="KAK7013376.1"/>
    </source>
</evidence>
<proteinExistence type="predicted"/>
<protein>
    <submittedName>
        <fullName evidence="9">Sam domain family protein</fullName>
    </submittedName>
</protein>
<accession>A0AAW0C746</accession>
<organism evidence="9 10">
    <name type="scientific">Favolaschia claudopus</name>
    <dbReference type="NCBI Taxonomy" id="2862362"/>
    <lineage>
        <taxon>Eukaryota</taxon>
        <taxon>Fungi</taxon>
        <taxon>Dikarya</taxon>
        <taxon>Basidiomycota</taxon>
        <taxon>Agaricomycotina</taxon>
        <taxon>Agaricomycetes</taxon>
        <taxon>Agaricomycetidae</taxon>
        <taxon>Agaricales</taxon>
        <taxon>Marasmiineae</taxon>
        <taxon>Mycenaceae</taxon>
        <taxon>Favolaschia</taxon>
    </lineage>
</organism>
<evidence type="ECO:0000256" key="3">
    <source>
        <dbReference type="ARBA" id="ARBA00022884"/>
    </source>
</evidence>
<dbReference type="PANTHER" id="PTHR12515:SF5">
    <property type="entry name" value="PROTEIN SMAUG"/>
    <property type="match status" value="1"/>
</dbReference>
<evidence type="ECO:0000313" key="8">
    <source>
        <dbReference type="EMBL" id="KAK7015473.1"/>
    </source>
</evidence>
<dbReference type="Proteomes" id="UP001362999">
    <property type="component" value="Unassembled WGS sequence"/>
</dbReference>
<dbReference type="InterPro" id="IPR001660">
    <property type="entry name" value="SAM"/>
</dbReference>
<dbReference type="GO" id="GO:0000289">
    <property type="term" value="P:nuclear-transcribed mRNA poly(A) tail shortening"/>
    <property type="evidence" value="ECO:0007669"/>
    <property type="project" value="TreeGrafter"/>
</dbReference>
<dbReference type="EMBL" id="JAWWNJ010000054">
    <property type="protein sequence ID" value="KAK7015473.1"/>
    <property type="molecule type" value="Genomic_DNA"/>
</dbReference>
<evidence type="ECO:0000256" key="2">
    <source>
        <dbReference type="ARBA" id="ARBA00022490"/>
    </source>
</evidence>
<feature type="domain" description="SAM" evidence="5">
    <location>
        <begin position="107"/>
        <end position="158"/>
    </location>
</feature>
<evidence type="ECO:0000259" key="5">
    <source>
        <dbReference type="PROSITE" id="PS50105"/>
    </source>
</evidence>
<dbReference type="PANTHER" id="PTHR12515">
    <property type="entry name" value="STERILE ALPHA MOTIF DOMAIN CONTAINING PROTEIN 4-RELATED"/>
    <property type="match status" value="1"/>
</dbReference>
<evidence type="ECO:0000256" key="1">
    <source>
        <dbReference type="ARBA" id="ARBA00004496"/>
    </source>
</evidence>
<dbReference type="SUPFAM" id="SSF47769">
    <property type="entry name" value="SAM/Pointed domain"/>
    <property type="match status" value="1"/>
</dbReference>
<keyword evidence="10" id="KW-1185">Reference proteome</keyword>
<dbReference type="AlphaFoldDB" id="A0AAW0C746"/>
<feature type="compositionally biased region" description="Polar residues" evidence="4">
    <location>
        <begin position="43"/>
        <end position="57"/>
    </location>
</feature>
<dbReference type="EMBL" id="JAWWNJ010000208">
    <property type="protein sequence ID" value="KAK6971631.1"/>
    <property type="molecule type" value="Genomic_DNA"/>
</dbReference>
<dbReference type="InterPro" id="IPR013761">
    <property type="entry name" value="SAM/pointed_sf"/>
</dbReference>
<comment type="subcellular location">
    <subcellularLocation>
        <location evidence="1">Cytoplasm</location>
    </subcellularLocation>
</comment>
<dbReference type="PROSITE" id="PS50105">
    <property type="entry name" value="SAM_DOMAIN"/>
    <property type="match status" value="1"/>
</dbReference>
<name>A0AAW0C746_9AGAR</name>
<dbReference type="GO" id="GO:0003729">
    <property type="term" value="F:mRNA binding"/>
    <property type="evidence" value="ECO:0007669"/>
    <property type="project" value="TreeGrafter"/>
</dbReference>
<sequence>MDAPSFPDELLYLKTWFQSLTKQQRAATIVGLSILDSNLSLKKDSTGWSSSETTPTSDHGFLSADKGRGKPLKRYQSNTQRRNALLALSKTLEFTDPASKGRDSARTVPRDISNWLRSIRLHKYDHCLSHLSWAELTTLTEEDLVSLGVATQGARDRFRKFLGQCGKG</sequence>
<dbReference type="Pfam" id="PF00536">
    <property type="entry name" value="SAM_1"/>
    <property type="match status" value="1"/>
</dbReference>
<dbReference type="Gene3D" id="1.10.150.50">
    <property type="entry name" value="Transcription Factor, Ets-1"/>
    <property type="match status" value="1"/>
</dbReference>
<keyword evidence="2" id="KW-0963">Cytoplasm</keyword>
<evidence type="ECO:0000313" key="10">
    <source>
        <dbReference type="Proteomes" id="UP001362999"/>
    </source>
</evidence>
<reference evidence="9 10" key="1">
    <citation type="journal article" date="2024" name="J Genomics">
        <title>Draft genome sequencing and assembly of Favolaschia claudopus CIRM-BRFM 2984 isolated from oak limbs.</title>
        <authorList>
            <person name="Navarro D."/>
            <person name="Drula E."/>
            <person name="Chaduli D."/>
            <person name="Cazenave R."/>
            <person name="Ahrendt S."/>
            <person name="Wang J."/>
            <person name="Lipzen A."/>
            <person name="Daum C."/>
            <person name="Barry K."/>
            <person name="Grigoriev I.V."/>
            <person name="Favel A."/>
            <person name="Rosso M.N."/>
            <person name="Martin F."/>
        </authorList>
    </citation>
    <scope>NUCLEOTIDE SEQUENCE [LARGE SCALE GENOMIC DNA]</scope>
    <source>
        <strain evidence="9 10">CIRM-BRFM 2984</strain>
    </source>
</reference>
<dbReference type="EMBL" id="JAWWNJ010000059">
    <property type="protein sequence ID" value="KAK7013376.1"/>
    <property type="molecule type" value="Genomic_DNA"/>
</dbReference>
<dbReference type="InterPro" id="IPR050897">
    <property type="entry name" value="SMAUG/VTS1_RNA-bind"/>
</dbReference>
<dbReference type="GO" id="GO:0000932">
    <property type="term" value="C:P-body"/>
    <property type="evidence" value="ECO:0007669"/>
    <property type="project" value="TreeGrafter"/>
</dbReference>
<gene>
    <name evidence="9" type="ORF">R3P38DRAFT_2771964</name>
    <name evidence="8" type="ORF">R3P38DRAFT_2786943</name>
    <name evidence="7" type="ORF">R3P38DRAFT_2788295</name>
    <name evidence="6" type="ORF">R3P38DRAFT_2813679</name>
</gene>
<feature type="region of interest" description="Disordered" evidence="4">
    <location>
        <begin position="43"/>
        <end position="76"/>
    </location>
</feature>
<evidence type="ECO:0000313" key="9">
    <source>
        <dbReference type="EMBL" id="KAK7034903.1"/>
    </source>
</evidence>
<evidence type="ECO:0000313" key="6">
    <source>
        <dbReference type="EMBL" id="KAK6971631.1"/>
    </source>
</evidence>
<keyword evidence="3" id="KW-0694">RNA-binding</keyword>
<evidence type="ECO:0000256" key="4">
    <source>
        <dbReference type="SAM" id="MobiDB-lite"/>
    </source>
</evidence>
<comment type="caution">
    <text evidence="9">The sequence shown here is derived from an EMBL/GenBank/DDBJ whole genome shotgun (WGS) entry which is preliminary data.</text>
</comment>